<dbReference type="InterPro" id="IPR045324">
    <property type="entry name" value="Small_multidrug_res"/>
</dbReference>
<feature type="transmembrane region" description="Helical" evidence="8">
    <location>
        <begin position="205"/>
        <end position="224"/>
    </location>
</feature>
<dbReference type="InterPro" id="IPR037185">
    <property type="entry name" value="EmrE-like"/>
</dbReference>
<evidence type="ECO:0000313" key="10">
    <source>
        <dbReference type="Proteomes" id="UP000198661"/>
    </source>
</evidence>
<protein>
    <submittedName>
        <fullName evidence="9">Paired small multidrug resistance pump</fullName>
    </submittedName>
</protein>
<feature type="transmembrane region" description="Helical" evidence="8">
    <location>
        <begin position="152"/>
        <end position="168"/>
    </location>
</feature>
<organism evidence="9 10">
    <name type="scientific">Planifilum fulgidum</name>
    <dbReference type="NCBI Taxonomy" id="201973"/>
    <lineage>
        <taxon>Bacteria</taxon>
        <taxon>Bacillati</taxon>
        <taxon>Bacillota</taxon>
        <taxon>Bacilli</taxon>
        <taxon>Bacillales</taxon>
        <taxon>Thermoactinomycetaceae</taxon>
        <taxon>Planifilum</taxon>
    </lineage>
</organism>
<keyword evidence="5 8" id="KW-1133">Transmembrane helix</keyword>
<dbReference type="GO" id="GO:0022857">
    <property type="term" value="F:transmembrane transporter activity"/>
    <property type="evidence" value="ECO:0007669"/>
    <property type="project" value="InterPro"/>
</dbReference>
<dbReference type="EMBL" id="FOOK01000027">
    <property type="protein sequence ID" value="SFG34020.1"/>
    <property type="molecule type" value="Genomic_DNA"/>
</dbReference>
<evidence type="ECO:0000256" key="4">
    <source>
        <dbReference type="ARBA" id="ARBA00022692"/>
    </source>
</evidence>
<evidence type="ECO:0000256" key="5">
    <source>
        <dbReference type="ARBA" id="ARBA00022989"/>
    </source>
</evidence>
<proteinExistence type="inferred from homology"/>
<dbReference type="PANTHER" id="PTHR30561:SF0">
    <property type="entry name" value="GUANIDINIUM EXPORTER"/>
    <property type="match status" value="1"/>
</dbReference>
<evidence type="ECO:0000256" key="3">
    <source>
        <dbReference type="ARBA" id="ARBA00022475"/>
    </source>
</evidence>
<evidence type="ECO:0000313" key="9">
    <source>
        <dbReference type="EMBL" id="SFG34020.1"/>
    </source>
</evidence>
<evidence type="ECO:0000256" key="1">
    <source>
        <dbReference type="ARBA" id="ARBA00004651"/>
    </source>
</evidence>
<dbReference type="AlphaFoldDB" id="A0A1I2R133"/>
<comment type="similarity">
    <text evidence="7">Belongs to the drug/metabolite transporter (DMT) superfamily. Small multidrug resistance (SMR) (TC 2.A.7.1) family.</text>
</comment>
<evidence type="ECO:0000256" key="7">
    <source>
        <dbReference type="RuleBase" id="RU003942"/>
    </source>
</evidence>
<keyword evidence="3" id="KW-1003">Cell membrane</keyword>
<feature type="transmembrane region" description="Helical" evidence="8">
    <location>
        <begin position="180"/>
        <end position="199"/>
    </location>
</feature>
<feature type="transmembrane region" description="Helical" evidence="8">
    <location>
        <begin position="12"/>
        <end position="35"/>
    </location>
</feature>
<feature type="transmembrane region" description="Helical" evidence="8">
    <location>
        <begin position="129"/>
        <end position="146"/>
    </location>
</feature>
<keyword evidence="10" id="KW-1185">Reference proteome</keyword>
<evidence type="ECO:0000256" key="6">
    <source>
        <dbReference type="ARBA" id="ARBA00023136"/>
    </source>
</evidence>
<dbReference type="RefSeq" id="WP_245752276.1">
    <property type="nucleotide sequence ID" value="NZ_FOOK01000027.1"/>
</dbReference>
<keyword evidence="6 8" id="KW-0472">Membrane</keyword>
<keyword evidence="4 7" id="KW-0812">Transmembrane</keyword>
<evidence type="ECO:0000256" key="2">
    <source>
        <dbReference type="ARBA" id="ARBA00022448"/>
    </source>
</evidence>
<dbReference type="GO" id="GO:0005886">
    <property type="term" value="C:plasma membrane"/>
    <property type="evidence" value="ECO:0007669"/>
    <property type="project" value="UniProtKB-SubCell"/>
</dbReference>
<dbReference type="STRING" id="201973.SAMN04488025_12724"/>
<gene>
    <name evidence="9" type="ORF">SAMN04488025_12724</name>
</gene>
<name>A0A1I2R133_9BACL</name>
<dbReference type="Gene3D" id="1.10.3730.20">
    <property type="match status" value="1"/>
</dbReference>
<evidence type="ECO:0000256" key="8">
    <source>
        <dbReference type="SAM" id="Phobius"/>
    </source>
</evidence>
<sequence>MGKKSVRASARWDLFLYHLVLFVTMHCVFAAFFGVQPLSQIGSESYLDHIQENFLNHGVNIYRNPSANEISNIWKSILLIHLILDIIETIFPRKKKTPDRHLQKDEGIVEKAGEKAATDKKPDKNPGAAWVYLLLAGLLEIIWATALKMDMLGGPLILALILSFDLLIKAVRRLGVGTAYAVFTGIGTAGLVLVDIAFFRETWDFLKVFFISLLVLFIIGLKWTSDSRGGSHP</sequence>
<comment type="subcellular location">
    <subcellularLocation>
        <location evidence="1 7">Cell membrane</location>
        <topology evidence="1 7">Multi-pass membrane protein</topology>
    </subcellularLocation>
</comment>
<dbReference type="Pfam" id="PF00893">
    <property type="entry name" value="Multi_Drug_Res"/>
    <property type="match status" value="1"/>
</dbReference>
<dbReference type="PANTHER" id="PTHR30561">
    <property type="entry name" value="SMR FAMILY PROTON-DEPENDENT DRUG EFFLUX TRANSPORTER SUGE"/>
    <property type="match status" value="1"/>
</dbReference>
<accession>A0A1I2R133</accession>
<dbReference type="SUPFAM" id="SSF103481">
    <property type="entry name" value="Multidrug resistance efflux transporter EmrE"/>
    <property type="match status" value="1"/>
</dbReference>
<reference evidence="9 10" key="1">
    <citation type="submission" date="2016-10" db="EMBL/GenBank/DDBJ databases">
        <authorList>
            <person name="de Groot N.N."/>
        </authorList>
    </citation>
    <scope>NUCLEOTIDE SEQUENCE [LARGE SCALE GENOMIC DNA]</scope>
    <source>
        <strain evidence="9 10">DSM 44945</strain>
    </source>
</reference>
<dbReference type="Proteomes" id="UP000198661">
    <property type="component" value="Unassembled WGS sequence"/>
</dbReference>
<dbReference type="InterPro" id="IPR000390">
    <property type="entry name" value="Small_drug/metabolite_transptr"/>
</dbReference>
<keyword evidence="2" id="KW-0813">Transport</keyword>